<dbReference type="GO" id="GO:0008270">
    <property type="term" value="F:zinc ion binding"/>
    <property type="evidence" value="ECO:0007669"/>
    <property type="project" value="UniProtKB-KW"/>
</dbReference>
<reference evidence="2" key="1">
    <citation type="submission" date="2020-09" db="EMBL/GenBank/DDBJ databases">
        <authorList>
            <person name="Kikuchi T."/>
        </authorList>
    </citation>
    <scope>NUCLEOTIDE SEQUENCE</scope>
    <source>
        <strain evidence="2">Ka4C1</strain>
    </source>
</reference>
<feature type="compositionally biased region" description="Polar residues" evidence="1">
    <location>
        <begin position="814"/>
        <end position="826"/>
    </location>
</feature>
<gene>
    <name evidence="2" type="ORF">BXYJ_LOCUS11571</name>
</gene>
<dbReference type="Proteomes" id="UP000582659">
    <property type="component" value="Unassembled WGS sequence"/>
</dbReference>
<dbReference type="OrthoDB" id="166746at2759"/>
<feature type="region of interest" description="Disordered" evidence="1">
    <location>
        <begin position="1"/>
        <end position="31"/>
    </location>
</feature>
<feature type="region of interest" description="Disordered" evidence="1">
    <location>
        <begin position="297"/>
        <end position="327"/>
    </location>
</feature>
<feature type="compositionally biased region" description="Basic and acidic residues" evidence="1">
    <location>
        <begin position="879"/>
        <end position="895"/>
    </location>
</feature>
<dbReference type="EMBL" id="CAJFCV020000005">
    <property type="protein sequence ID" value="CAG9122672.1"/>
    <property type="molecule type" value="Genomic_DNA"/>
</dbReference>
<sequence length="1001" mass="115286">MSGKRRPSPTKVKSPSKGYDNPYRNRNGDELDQFRQRMKNIVDLYFYMTFPDINGLNRRPKYQPFRMNNLSYIRDCVPKGRKEREVKDKSHSISPFNGLPLTQFTPSVVFLRIKNDQMVDCKKAFVHCFQVREVDGEYSSTQNIPGSGFEASLNTELRVNIDLLGMKPLKMEESSVKNEYLVIKVKFTVDTMNVSGGRRLRSVPARLHAHLEDKGNEGESRIMFAVKKVSTMLREWDGHKVRQGKMVLALIPQEKLGIDGDSVDWQSDRTIVPKVLAEAKKPTQHPIVTINIHVDPKGDALSESDTDEENEECSEDDSVIPTTSRKSNKVIEQKEEGVFTSKNTDPSTIWVHEKAPGTMVGTPFGLLDMVEDNLRPKWLNAPMPDVIAWCFRMTDGPYGQDTKLFSNSVEEAIAAAESAPPADVFRFTNSECFLCQYKRKFRYLTSFLYHLSTCHSRLTFKFKENLVQTPVNLSPKKKRKPDGDEDWCHGLIVSLNHKFDGSHEFDITRHYRKYNRNTSAGRLRKITNAWKQPPCFIITKSLARMLRRTPPGTSIESVMFSSKFNDGNFGENQKIIDLHFQTARYAQAHQPYTIQNQHRRVREFVDLNDNEKELLILLNDFFSSFRCLHSPRMTYGIHRVMVRELREKLLEARYYFQFIIHLCNLKKFGRIHEAEWYDLAARLKEGVDYDPRKDKKHCVYSMLTHLEEQRSHPDGIPRKRRLESPPRRSCDISNDLLRESTEPPRLALDRLKTESKTQSEPPKSPPVVALNNLKRKSIETPEEILLKAKIKTDGINCGQIASKVNGSCDGRNGVNANDNGGPSVHTQPRLDLLPHSQRTLDRDSDKSALSDSTNKNVPVARISPFGTDRNGEDGSGIQRDGDDRYGSEEHSKATDDSQMEDDSSQDTKASTSERNDEEGERTLRTFRNTEQRTANSNAIRRAPRKDQLVVRREATQPLQPHEITINAYEDLERRYPFVHQRRLKIIWHFIKEYDRGVIDWH</sequence>
<feature type="compositionally biased region" description="Acidic residues" evidence="1">
    <location>
        <begin position="302"/>
        <end position="318"/>
    </location>
</feature>
<proteinExistence type="predicted"/>
<keyword evidence="3" id="KW-1185">Reference proteome</keyword>
<comment type="caution">
    <text evidence="2">The sequence shown here is derived from an EMBL/GenBank/DDBJ whole genome shotgun (WGS) entry which is preliminary data.</text>
</comment>
<evidence type="ECO:0000313" key="3">
    <source>
        <dbReference type="Proteomes" id="UP000659654"/>
    </source>
</evidence>
<feature type="compositionally biased region" description="Basic and acidic residues" evidence="1">
    <location>
        <begin position="838"/>
        <end position="848"/>
    </location>
</feature>
<dbReference type="EMBL" id="CAJFDI010000005">
    <property type="protein sequence ID" value="CAD5231475.1"/>
    <property type="molecule type" value="Genomic_DNA"/>
</dbReference>
<evidence type="ECO:0000256" key="1">
    <source>
        <dbReference type="SAM" id="MobiDB-lite"/>
    </source>
</evidence>
<evidence type="ECO:0000313" key="2">
    <source>
        <dbReference type="EMBL" id="CAD5231475.1"/>
    </source>
</evidence>
<dbReference type="Proteomes" id="UP000659654">
    <property type="component" value="Unassembled WGS sequence"/>
</dbReference>
<feature type="region of interest" description="Disordered" evidence="1">
    <location>
        <begin position="709"/>
        <end position="736"/>
    </location>
</feature>
<protein>
    <submittedName>
        <fullName evidence="2">(pine wood nematode) hypothetical protein</fullName>
    </submittedName>
</protein>
<name>A0A7I8X5C8_BURXY</name>
<dbReference type="AlphaFoldDB" id="A0A7I8X5C8"/>
<feature type="region of interest" description="Disordered" evidence="1">
    <location>
        <begin position="807"/>
        <end position="944"/>
    </location>
</feature>
<organism evidence="2 3">
    <name type="scientific">Bursaphelenchus xylophilus</name>
    <name type="common">Pinewood nematode worm</name>
    <name type="synonym">Aphelenchoides xylophilus</name>
    <dbReference type="NCBI Taxonomy" id="6326"/>
    <lineage>
        <taxon>Eukaryota</taxon>
        <taxon>Metazoa</taxon>
        <taxon>Ecdysozoa</taxon>
        <taxon>Nematoda</taxon>
        <taxon>Chromadorea</taxon>
        <taxon>Rhabditida</taxon>
        <taxon>Tylenchina</taxon>
        <taxon>Tylenchomorpha</taxon>
        <taxon>Aphelenchoidea</taxon>
        <taxon>Aphelenchoididae</taxon>
        <taxon>Bursaphelenchus</taxon>
    </lineage>
</organism>
<accession>A0A7I8X5C8</accession>
<feature type="compositionally biased region" description="Basic and acidic residues" evidence="1">
    <location>
        <begin position="920"/>
        <end position="930"/>
    </location>
</feature>